<dbReference type="InterPro" id="IPR004358">
    <property type="entry name" value="Sig_transdc_His_kin-like_C"/>
</dbReference>
<protein>
    <submittedName>
        <fullName evidence="9">Multi-sensor signal transduction histidine kinase</fullName>
    </submittedName>
</protein>
<evidence type="ECO:0000256" key="2">
    <source>
        <dbReference type="ARBA" id="ARBA00022679"/>
    </source>
</evidence>
<evidence type="ECO:0000313" key="9">
    <source>
        <dbReference type="EMBL" id="VAW34182.1"/>
    </source>
</evidence>
<dbReference type="Gene3D" id="1.10.287.130">
    <property type="match status" value="1"/>
</dbReference>
<keyword evidence="2" id="KW-0808">Transferase</keyword>
<keyword evidence="4 9" id="KW-0418">Kinase</keyword>
<accession>A0A3B0V5Y4</accession>
<sequence>MSRDNEYYQGPDPASLKPFRLVKVFSFSALILFLISTIMLAWLIADHTKNMLLRRSEAYAMVLAENLNHQVFQQFVLPVLVRYGKIGLRNKEQFKRLDFIVRNTIHGLNIQSVTIFDREEGIVSYSTIKERVGKRGLGKSAYKTALQGKSNSRFIVKGSIFDLFSDEKNISFQLKTYIPFRQEMRISQSTGPIMGVFEIVQNLNADFKALLRLQAVIIGAAVLIMTVLFVILWFIVVSGDKIMAQRARERQRLEEKLNHAERLAGLGKMVASVSHEIKNPLGIVRSTAEILVKRIKKIAPGNEQLAEIIVEETSRLDGIVREFLDFARPQKVKFMMVDLNELSAKALNFMAPEFEKTGIKCRRELTPDLPQVPADSAQIYQALLNILMNAMQAMPKGGNLTVRTKQIREDERPMVAVEVSDTGIGMSAEVGRQALNPFYTNKIRGTGLGLAIVNNIVTAHQGRLEFASSPGKGTTFIIKLPVA</sequence>
<name>A0A3B0V5Y4_9ZZZZ</name>
<feature type="transmembrane region" description="Helical" evidence="7">
    <location>
        <begin position="215"/>
        <end position="236"/>
    </location>
</feature>
<dbReference type="SMART" id="SM00388">
    <property type="entry name" value="HisKA"/>
    <property type="match status" value="1"/>
</dbReference>
<evidence type="ECO:0000256" key="7">
    <source>
        <dbReference type="SAM" id="Phobius"/>
    </source>
</evidence>
<dbReference type="InterPro" id="IPR003661">
    <property type="entry name" value="HisK_dim/P_dom"/>
</dbReference>
<keyword evidence="7" id="KW-0812">Transmembrane</keyword>
<keyword evidence="3" id="KW-0547">Nucleotide-binding</keyword>
<dbReference type="GO" id="GO:0005524">
    <property type="term" value="F:ATP binding"/>
    <property type="evidence" value="ECO:0007669"/>
    <property type="project" value="UniProtKB-KW"/>
</dbReference>
<dbReference type="PRINTS" id="PR00344">
    <property type="entry name" value="BCTRLSENSOR"/>
</dbReference>
<evidence type="ECO:0000256" key="4">
    <source>
        <dbReference type="ARBA" id="ARBA00022777"/>
    </source>
</evidence>
<feature type="domain" description="Histidine kinase" evidence="8">
    <location>
        <begin position="272"/>
        <end position="483"/>
    </location>
</feature>
<organism evidence="9">
    <name type="scientific">hydrothermal vent metagenome</name>
    <dbReference type="NCBI Taxonomy" id="652676"/>
    <lineage>
        <taxon>unclassified sequences</taxon>
        <taxon>metagenomes</taxon>
        <taxon>ecological metagenomes</taxon>
    </lineage>
</organism>
<dbReference type="InterPro" id="IPR036097">
    <property type="entry name" value="HisK_dim/P_sf"/>
</dbReference>
<keyword evidence="6" id="KW-0902">Two-component regulatory system</keyword>
<gene>
    <name evidence="9" type="ORF">MNBD_DELTA03-1114</name>
</gene>
<dbReference type="PROSITE" id="PS50109">
    <property type="entry name" value="HIS_KIN"/>
    <property type="match status" value="1"/>
</dbReference>
<keyword evidence="7" id="KW-1133">Transmembrane helix</keyword>
<dbReference type="Gene3D" id="3.30.565.10">
    <property type="entry name" value="Histidine kinase-like ATPase, C-terminal domain"/>
    <property type="match status" value="1"/>
</dbReference>
<evidence type="ECO:0000256" key="5">
    <source>
        <dbReference type="ARBA" id="ARBA00022840"/>
    </source>
</evidence>
<evidence type="ECO:0000256" key="3">
    <source>
        <dbReference type="ARBA" id="ARBA00022741"/>
    </source>
</evidence>
<dbReference type="PANTHER" id="PTHR43065:SF10">
    <property type="entry name" value="PEROXIDE STRESS-ACTIVATED HISTIDINE KINASE MAK3"/>
    <property type="match status" value="1"/>
</dbReference>
<dbReference type="AlphaFoldDB" id="A0A3B0V5Y4"/>
<proteinExistence type="predicted"/>
<dbReference type="InterPro" id="IPR005467">
    <property type="entry name" value="His_kinase_dom"/>
</dbReference>
<dbReference type="InterPro" id="IPR003594">
    <property type="entry name" value="HATPase_dom"/>
</dbReference>
<reference evidence="9" key="1">
    <citation type="submission" date="2018-06" db="EMBL/GenBank/DDBJ databases">
        <authorList>
            <person name="Zhirakovskaya E."/>
        </authorList>
    </citation>
    <scope>NUCLEOTIDE SEQUENCE</scope>
</reference>
<dbReference type="SUPFAM" id="SSF55874">
    <property type="entry name" value="ATPase domain of HSP90 chaperone/DNA topoisomerase II/histidine kinase"/>
    <property type="match status" value="1"/>
</dbReference>
<dbReference type="SUPFAM" id="SSF47384">
    <property type="entry name" value="Homodimeric domain of signal transducing histidine kinase"/>
    <property type="match status" value="1"/>
</dbReference>
<dbReference type="Pfam" id="PF02518">
    <property type="entry name" value="HATPase_c"/>
    <property type="match status" value="1"/>
</dbReference>
<dbReference type="SMART" id="SM00387">
    <property type="entry name" value="HATPase_c"/>
    <property type="match status" value="1"/>
</dbReference>
<keyword evidence="1" id="KW-0597">Phosphoprotein</keyword>
<dbReference type="Pfam" id="PF00512">
    <property type="entry name" value="HisKA"/>
    <property type="match status" value="1"/>
</dbReference>
<evidence type="ECO:0000256" key="6">
    <source>
        <dbReference type="ARBA" id="ARBA00023012"/>
    </source>
</evidence>
<dbReference type="EMBL" id="UOEX01000095">
    <property type="protein sequence ID" value="VAW34182.1"/>
    <property type="molecule type" value="Genomic_DNA"/>
</dbReference>
<feature type="transmembrane region" description="Helical" evidence="7">
    <location>
        <begin position="24"/>
        <end position="45"/>
    </location>
</feature>
<dbReference type="GO" id="GO:0000155">
    <property type="term" value="F:phosphorelay sensor kinase activity"/>
    <property type="evidence" value="ECO:0007669"/>
    <property type="project" value="InterPro"/>
</dbReference>
<dbReference type="InterPro" id="IPR036890">
    <property type="entry name" value="HATPase_C_sf"/>
</dbReference>
<keyword evidence="5" id="KW-0067">ATP-binding</keyword>
<keyword evidence="7" id="KW-0472">Membrane</keyword>
<evidence type="ECO:0000259" key="8">
    <source>
        <dbReference type="PROSITE" id="PS50109"/>
    </source>
</evidence>
<dbReference type="PANTHER" id="PTHR43065">
    <property type="entry name" value="SENSOR HISTIDINE KINASE"/>
    <property type="match status" value="1"/>
</dbReference>
<dbReference type="CDD" id="cd00082">
    <property type="entry name" value="HisKA"/>
    <property type="match status" value="1"/>
</dbReference>
<evidence type="ECO:0000256" key="1">
    <source>
        <dbReference type="ARBA" id="ARBA00022553"/>
    </source>
</evidence>